<comment type="subcellular location">
    <subcellularLocation>
        <location evidence="1 12">Cell membrane</location>
        <topology evidence="1 12">Lipid-anchor</topology>
        <topology evidence="1 12">GPI-anchor</topology>
    </subcellularLocation>
</comment>
<feature type="non-terminal residue" evidence="13">
    <location>
        <position position="283"/>
    </location>
</feature>
<dbReference type="GO" id="GO:0090263">
    <property type="term" value="P:positive regulation of canonical Wnt signaling pathway"/>
    <property type="evidence" value="ECO:0007669"/>
    <property type="project" value="TreeGrafter"/>
</dbReference>
<name>A0A6L2PQM2_COPFO</name>
<evidence type="ECO:0000256" key="10">
    <source>
        <dbReference type="ARBA" id="ARBA00023288"/>
    </source>
</evidence>
<keyword evidence="8" id="KW-0325">Glycoprotein</keyword>
<keyword evidence="6 12" id="KW-0654">Proteoglycan</keyword>
<keyword evidence="10 12" id="KW-0449">Lipoprotein</keyword>
<dbReference type="GO" id="GO:0005886">
    <property type="term" value="C:plasma membrane"/>
    <property type="evidence" value="ECO:0007669"/>
    <property type="project" value="UniProtKB-SubCell"/>
</dbReference>
<evidence type="ECO:0000256" key="11">
    <source>
        <dbReference type="RuleBase" id="RU003518"/>
    </source>
</evidence>
<dbReference type="GO" id="GO:0005576">
    <property type="term" value="C:extracellular region"/>
    <property type="evidence" value="ECO:0007669"/>
    <property type="project" value="TreeGrafter"/>
</dbReference>
<dbReference type="InterPro" id="IPR001863">
    <property type="entry name" value="Glypican"/>
</dbReference>
<evidence type="ECO:0000256" key="4">
    <source>
        <dbReference type="ARBA" id="ARBA00022622"/>
    </source>
</evidence>
<accession>A0A6L2PQM2</accession>
<proteinExistence type="inferred from homology"/>
<keyword evidence="9 12" id="KW-0357">Heparan sulfate</keyword>
<evidence type="ECO:0008006" key="15">
    <source>
        <dbReference type="Google" id="ProtNLM"/>
    </source>
</evidence>
<dbReference type="EMBL" id="BLKM01011106">
    <property type="protein sequence ID" value="GFG32227.1"/>
    <property type="molecule type" value="Genomic_DNA"/>
</dbReference>
<feature type="non-terminal residue" evidence="13">
    <location>
        <position position="1"/>
    </location>
</feature>
<dbReference type="GO" id="GO:0098552">
    <property type="term" value="C:side of membrane"/>
    <property type="evidence" value="ECO:0007669"/>
    <property type="project" value="UniProtKB-KW"/>
</dbReference>
<protein>
    <recommendedName>
        <fullName evidence="15">Glypican-5</fullName>
    </recommendedName>
</protein>
<reference evidence="14" key="1">
    <citation type="submission" date="2020-01" db="EMBL/GenBank/DDBJ databases">
        <title>Draft genome sequence of the Termite Coptotermes fromosanus.</title>
        <authorList>
            <person name="Itakura S."/>
            <person name="Yosikawa Y."/>
            <person name="Umezawa K."/>
        </authorList>
    </citation>
    <scope>NUCLEOTIDE SEQUENCE [LARGE SCALE GENOMIC DNA]</scope>
</reference>
<evidence type="ECO:0000256" key="2">
    <source>
        <dbReference type="ARBA" id="ARBA00010260"/>
    </source>
</evidence>
<keyword evidence="7 12" id="KW-0472">Membrane</keyword>
<dbReference type="Proteomes" id="UP000502823">
    <property type="component" value="Unassembled WGS sequence"/>
</dbReference>
<dbReference type="Pfam" id="PF01153">
    <property type="entry name" value="Glypican"/>
    <property type="match status" value="1"/>
</dbReference>
<keyword evidence="14" id="KW-1185">Reference proteome</keyword>
<dbReference type="OrthoDB" id="6380619at2759"/>
<keyword evidence="5" id="KW-0732">Signal</keyword>
<keyword evidence="3" id="KW-1003">Cell membrane</keyword>
<organism evidence="13 14">
    <name type="scientific">Coptotermes formosanus</name>
    <name type="common">Formosan subterranean termite</name>
    <dbReference type="NCBI Taxonomy" id="36987"/>
    <lineage>
        <taxon>Eukaryota</taxon>
        <taxon>Metazoa</taxon>
        <taxon>Ecdysozoa</taxon>
        <taxon>Arthropoda</taxon>
        <taxon>Hexapoda</taxon>
        <taxon>Insecta</taxon>
        <taxon>Pterygota</taxon>
        <taxon>Neoptera</taxon>
        <taxon>Polyneoptera</taxon>
        <taxon>Dictyoptera</taxon>
        <taxon>Blattodea</taxon>
        <taxon>Blattoidea</taxon>
        <taxon>Termitoidae</taxon>
        <taxon>Rhinotermitidae</taxon>
        <taxon>Coptotermes</taxon>
    </lineage>
</organism>
<sequence length="283" mass="30959">HVSELARQSENKTLALFSQVYQRMAVHAREPIASLYSDLLGYLNADDDNHARDSNKDASSVTATLMPSVTLVTTDLNLEESVTTFFASLFPLVYHHAVSPHLRDFSSDYKSCLRATISEIRPFGDVPRQLAHGIAKTMEATRVLLQALNLGAEVLNSTDTLLMTDSIDGGSGANGAQWSECHTALLRMSYCPTCQGLTRSGLKPCSGYCLNVLRGCLTQHASELDLPWNGFVEATERLVVAVKGHDTTPAIVLNVEEVIRSLDTRISEAIMYAMENGPSLEKK</sequence>
<dbReference type="PANTHER" id="PTHR10822">
    <property type="entry name" value="GLYPICAN"/>
    <property type="match status" value="1"/>
</dbReference>
<evidence type="ECO:0000256" key="7">
    <source>
        <dbReference type="ARBA" id="ARBA00023136"/>
    </source>
</evidence>
<gene>
    <name evidence="13" type="ORF">Cfor_06610</name>
</gene>
<dbReference type="GO" id="GO:0009986">
    <property type="term" value="C:cell surface"/>
    <property type="evidence" value="ECO:0007669"/>
    <property type="project" value="TreeGrafter"/>
</dbReference>
<dbReference type="GO" id="GO:1905475">
    <property type="term" value="P:regulation of protein localization to membrane"/>
    <property type="evidence" value="ECO:0007669"/>
    <property type="project" value="TreeGrafter"/>
</dbReference>
<evidence type="ECO:0000256" key="5">
    <source>
        <dbReference type="ARBA" id="ARBA00022729"/>
    </source>
</evidence>
<evidence type="ECO:0000313" key="14">
    <source>
        <dbReference type="Proteomes" id="UP000502823"/>
    </source>
</evidence>
<comment type="caution">
    <text evidence="13">The sequence shown here is derived from an EMBL/GenBank/DDBJ whole genome shotgun (WGS) entry which is preliminary data.</text>
</comment>
<evidence type="ECO:0000256" key="1">
    <source>
        <dbReference type="ARBA" id="ARBA00004609"/>
    </source>
</evidence>
<comment type="similarity">
    <text evidence="2 11">Belongs to the glypican family.</text>
</comment>
<dbReference type="InParanoid" id="A0A6L2PQM2"/>
<evidence type="ECO:0000256" key="8">
    <source>
        <dbReference type="ARBA" id="ARBA00023180"/>
    </source>
</evidence>
<dbReference type="PANTHER" id="PTHR10822:SF29">
    <property type="entry name" value="DIVISION ABNORMALLY DELAYED PROTEIN"/>
    <property type="match status" value="1"/>
</dbReference>
<dbReference type="GO" id="GO:0016477">
    <property type="term" value="P:cell migration"/>
    <property type="evidence" value="ECO:0007669"/>
    <property type="project" value="TreeGrafter"/>
</dbReference>
<evidence type="ECO:0000313" key="13">
    <source>
        <dbReference type="EMBL" id="GFG32227.1"/>
    </source>
</evidence>
<evidence type="ECO:0000256" key="3">
    <source>
        <dbReference type="ARBA" id="ARBA00022475"/>
    </source>
</evidence>
<evidence type="ECO:0000256" key="12">
    <source>
        <dbReference type="RuleBase" id="RU003519"/>
    </source>
</evidence>
<evidence type="ECO:0000256" key="6">
    <source>
        <dbReference type="ARBA" id="ARBA00022974"/>
    </source>
</evidence>
<comment type="function">
    <text evidence="12">Cell surface proteoglycan.</text>
</comment>
<keyword evidence="4 12" id="KW-0336">GPI-anchor</keyword>
<evidence type="ECO:0000256" key="9">
    <source>
        <dbReference type="ARBA" id="ARBA00023207"/>
    </source>
</evidence>
<dbReference type="AlphaFoldDB" id="A0A6L2PQM2"/>